<dbReference type="Proteomes" id="UP000515123">
    <property type="component" value="Linkage group 11"/>
</dbReference>
<sequence>MTKKQSFEELFSILGVDIHSDNSHIHEKKKDIQKNVEKILKLIEEGNEAKSEAVSLIKDFHKGYEDLYDQYGQLIEGLKKEGNVSLSNQVKEDEAIIFHLTINIKELIKLLEAKEEEVRSLNSQFEEEGQKLVMKLTDLQIEQSELLAEYNQLKHELDTERRDASDIKQKLEAAKGENLKNIDELNEANSTVKKLENKLKQLRDENSILNQSKIKLEEAEKIADSCKAEIQQLRDANTKLQVDLGAAIQKQETAISHLDDLKKENMELREGKNMSASELSSADTKIRNLEGELEQMRKEASTLQQSEKDLYRKNSDLESRLKATQEKLDENTMHANKLQKEPHFQSTQKSEVEEEVKKLEQRCLEYKLLMKNLEETLASKILAQETRLSYLKCCIGELGMNYKQQKDVLKEIFVKIQTLKLEKDFKDHAEKLKLETVVFSSENEQLSSENRNLNLILGTAKEEKGSLKSEIMTPAIGLREDESTINIPSIDSKHLKEQTKAEDKAYSLDSPEEDKVGKLYELYEQIKVECMKLRAEHEILLKKLEDREKKLSLIKCTLDATECENSEYIEKLKKAEITVKEQEKKLKQLRDENSVLKQSKIKRKGAEKIADSGQAEQLSSENERLNLKLKAAEGEKTGLYLDIVISEEKLREAESAKKNLMIESEQLKEQLKAKEDENMELLAKCEKLQRGLEAKEKDASNLEATKGEDSKIVDELKKENSTLRELEKKLKQLRDENSVLGQIKINLKEDDLLSTQKSKAEEEVRKLEKRSKELAQKLELCETENAGARKEIAKLCGECRRFKSHLLRRNQTLTRIEKDLQSLRQQSDQDCERLSSLDAQHSQRKGDAENEKNEQERGS</sequence>
<dbReference type="OrthoDB" id="10255522at2759"/>
<dbReference type="GeneID" id="109716924"/>
<reference evidence="3" key="1">
    <citation type="journal article" date="2015" name="Nat. Genet.">
        <title>The pineapple genome and the evolution of CAM photosynthesis.</title>
        <authorList>
            <person name="Ming R."/>
            <person name="VanBuren R."/>
            <person name="Wai C.M."/>
            <person name="Tang H."/>
            <person name="Schatz M.C."/>
            <person name="Bowers J.E."/>
            <person name="Lyons E."/>
            <person name="Wang M.L."/>
            <person name="Chen J."/>
            <person name="Biggers E."/>
            <person name="Zhang J."/>
            <person name="Huang L."/>
            <person name="Zhang L."/>
            <person name="Miao W."/>
            <person name="Zhang J."/>
            <person name="Ye Z."/>
            <person name="Miao C."/>
            <person name="Lin Z."/>
            <person name="Wang H."/>
            <person name="Zhou H."/>
            <person name="Yim W.C."/>
            <person name="Priest H.D."/>
            <person name="Zheng C."/>
            <person name="Woodhouse M."/>
            <person name="Edger P.P."/>
            <person name="Guyot R."/>
            <person name="Guo H.B."/>
            <person name="Guo H."/>
            <person name="Zheng G."/>
            <person name="Singh R."/>
            <person name="Sharma A."/>
            <person name="Min X."/>
            <person name="Zheng Y."/>
            <person name="Lee H."/>
            <person name="Gurtowski J."/>
            <person name="Sedlazeck F.J."/>
            <person name="Harkess A."/>
            <person name="McKain M.R."/>
            <person name="Liao Z."/>
            <person name="Fang J."/>
            <person name="Liu J."/>
            <person name="Zhang X."/>
            <person name="Zhang Q."/>
            <person name="Hu W."/>
            <person name="Qin Y."/>
            <person name="Wang K."/>
            <person name="Chen L.Y."/>
            <person name="Shirley N."/>
            <person name="Lin Y.R."/>
            <person name="Liu L.Y."/>
            <person name="Hernandez A.G."/>
            <person name="Wright C.L."/>
            <person name="Bulone V."/>
            <person name="Tuskan G.A."/>
            <person name="Heath K."/>
            <person name="Zee F."/>
            <person name="Moore P.H."/>
            <person name="Sunkar R."/>
            <person name="Leebens-Mack J.H."/>
            <person name="Mockler T."/>
            <person name="Bennetzen J.L."/>
            <person name="Freeling M."/>
            <person name="Sankoff D."/>
            <person name="Paterson A.H."/>
            <person name="Zhu X."/>
            <person name="Yang X."/>
            <person name="Smith J.A."/>
            <person name="Cushman J.C."/>
            <person name="Paull R.E."/>
            <person name="Yu Q."/>
        </authorList>
    </citation>
    <scope>NUCLEOTIDE SEQUENCE [LARGE SCALE GENOMIC DNA]</scope>
    <source>
        <strain evidence="3">cv. F153</strain>
    </source>
</reference>
<dbReference type="AlphaFoldDB" id="A0A6P5FYR8"/>
<dbReference type="GO" id="GO:0005200">
    <property type="term" value="F:structural constituent of cytoskeleton"/>
    <property type="evidence" value="ECO:0007669"/>
    <property type="project" value="TreeGrafter"/>
</dbReference>
<feature type="compositionally biased region" description="Basic and acidic residues" evidence="2">
    <location>
        <begin position="844"/>
        <end position="859"/>
    </location>
</feature>
<name>A0A6P5FYR8_ANACO</name>
<evidence type="ECO:0000256" key="1">
    <source>
        <dbReference type="SAM" id="Coils"/>
    </source>
</evidence>
<feature type="coiled-coil region" evidence="1">
    <location>
        <begin position="279"/>
        <end position="376"/>
    </location>
</feature>
<feature type="region of interest" description="Disordered" evidence="2">
    <location>
        <begin position="824"/>
        <end position="859"/>
    </location>
</feature>
<evidence type="ECO:0000313" key="3">
    <source>
        <dbReference type="Proteomes" id="UP000515123"/>
    </source>
</evidence>
<dbReference type="GO" id="GO:0005856">
    <property type="term" value="C:cytoskeleton"/>
    <property type="evidence" value="ECO:0007669"/>
    <property type="project" value="TreeGrafter"/>
</dbReference>
<organism evidence="3 4">
    <name type="scientific">Ananas comosus</name>
    <name type="common">Pineapple</name>
    <name type="synonym">Ananas ananas</name>
    <dbReference type="NCBI Taxonomy" id="4615"/>
    <lineage>
        <taxon>Eukaryota</taxon>
        <taxon>Viridiplantae</taxon>
        <taxon>Streptophyta</taxon>
        <taxon>Embryophyta</taxon>
        <taxon>Tracheophyta</taxon>
        <taxon>Spermatophyta</taxon>
        <taxon>Magnoliopsida</taxon>
        <taxon>Liliopsida</taxon>
        <taxon>Poales</taxon>
        <taxon>Bromeliaceae</taxon>
        <taxon>Bromelioideae</taxon>
        <taxon>Ananas</taxon>
    </lineage>
</organism>
<evidence type="ECO:0000256" key="2">
    <source>
        <dbReference type="SAM" id="MobiDB-lite"/>
    </source>
</evidence>
<reference evidence="4" key="2">
    <citation type="submission" date="2025-08" db="UniProtKB">
        <authorList>
            <consortium name="RefSeq"/>
        </authorList>
    </citation>
    <scope>IDENTIFICATION</scope>
    <source>
        <tissue evidence="4">Leaf</tissue>
    </source>
</reference>
<gene>
    <name evidence="4" type="primary">LOC109716924</name>
</gene>
<proteinExistence type="predicted"/>
<feature type="coiled-coil region" evidence="1">
    <location>
        <begin position="104"/>
        <end position="243"/>
    </location>
</feature>
<protein>
    <submittedName>
        <fullName evidence="4">Girdin-like</fullName>
    </submittedName>
</protein>
<keyword evidence="3" id="KW-1185">Reference proteome</keyword>
<dbReference type="RefSeq" id="XP_020098130.1">
    <property type="nucleotide sequence ID" value="XM_020242541.1"/>
</dbReference>
<dbReference type="PANTHER" id="PTHR47357:SF1">
    <property type="entry name" value="SPINDLE POLE BODY COMPONENT 110"/>
    <property type="match status" value="1"/>
</dbReference>
<accession>A0A6P5FYR8</accession>
<keyword evidence="1" id="KW-0175">Coiled coil</keyword>
<dbReference type="PANTHER" id="PTHR47357">
    <property type="entry name" value="COP1-INTERACTIVE PROTEIN 1"/>
    <property type="match status" value="1"/>
</dbReference>
<dbReference type="SUPFAM" id="SSF57997">
    <property type="entry name" value="Tropomyosin"/>
    <property type="match status" value="1"/>
</dbReference>
<evidence type="ECO:0000313" key="4">
    <source>
        <dbReference type="RefSeq" id="XP_020098130.1"/>
    </source>
</evidence>